<gene>
    <name evidence="3" type="ordered locus">Tbis_2938</name>
</gene>
<proteinExistence type="predicted"/>
<dbReference type="HOGENOM" id="CLU_017028_7_2_11"/>
<sequence length="530" mass="60075">MRRCLILGVALLALVGCGTGEIRTDVRENVVRAKEATFVIADNLELVTDWDPATSYSNEISAMQNIYESLTFYNPVTKRATPRLAESWTRSADGKVWTFKLRSGVYFHTGRQLDATAVKESIERTRRLAAGAAYIWDVVDTITVKDELTVEFRLKYAAPLDLIASADYAAYIYDTRAAGSKDLKEWFNEGRDAGTGPYTVDTWRKGKENELVLRAFDKYWGGWEGPKYRRIEWRIVPDQKRAWQLLLRGEVNFVERISPALFAQAKRTAGIRTLQVPSFQNMLVLFNTASGPLRDVRVRKAIQKAIDYRGVIAELQGAGTLASGLIPEGLLGHTPGMEPKQDLAAAAELLRQAGYGPGGRELRLVLTYAQGDEEERKLAESMARTLKQLNVTLETRAMQWIPQWNMGKSRDPAKRQDIFVMYWWPDYADAYSWFRNVFRSAEPISFNLTYLQDWTVDSKIDRLPSIVATDRNKAQKAYAELQKILLEEKAVAAVPWVMNYQRAYLGSVRGYTDNPAYPNVVFVYDLIPSG</sequence>
<dbReference type="STRING" id="469371.Tbis_2938"/>
<dbReference type="AlphaFoldDB" id="D6Y6Z5"/>
<evidence type="ECO:0000313" key="4">
    <source>
        <dbReference type="Proteomes" id="UP000006640"/>
    </source>
</evidence>
<feature type="domain" description="Solute-binding protein family 5" evidence="2">
    <location>
        <begin position="81"/>
        <end position="440"/>
    </location>
</feature>
<dbReference type="GO" id="GO:1904680">
    <property type="term" value="F:peptide transmembrane transporter activity"/>
    <property type="evidence" value="ECO:0007669"/>
    <property type="project" value="TreeGrafter"/>
</dbReference>
<protein>
    <submittedName>
        <fullName evidence="3">Extracellular solute-binding protein family 5</fullName>
    </submittedName>
</protein>
<dbReference type="eggNOG" id="COG0747">
    <property type="taxonomic scope" value="Bacteria"/>
</dbReference>
<dbReference type="EMBL" id="CP001874">
    <property type="protein sequence ID" value="ADG89636.1"/>
    <property type="molecule type" value="Genomic_DNA"/>
</dbReference>
<dbReference type="Gene3D" id="3.40.190.10">
    <property type="entry name" value="Periplasmic binding protein-like II"/>
    <property type="match status" value="1"/>
</dbReference>
<dbReference type="InterPro" id="IPR000914">
    <property type="entry name" value="SBP_5_dom"/>
</dbReference>
<dbReference type="Proteomes" id="UP000006640">
    <property type="component" value="Chromosome"/>
</dbReference>
<accession>D6Y6Z5</accession>
<evidence type="ECO:0000259" key="2">
    <source>
        <dbReference type="Pfam" id="PF00496"/>
    </source>
</evidence>
<dbReference type="PIRSF" id="PIRSF002741">
    <property type="entry name" value="MppA"/>
    <property type="match status" value="1"/>
</dbReference>
<dbReference type="GO" id="GO:0043190">
    <property type="term" value="C:ATP-binding cassette (ABC) transporter complex"/>
    <property type="evidence" value="ECO:0007669"/>
    <property type="project" value="InterPro"/>
</dbReference>
<dbReference type="GO" id="GO:0042597">
    <property type="term" value="C:periplasmic space"/>
    <property type="evidence" value="ECO:0007669"/>
    <property type="project" value="UniProtKB-ARBA"/>
</dbReference>
<evidence type="ECO:0000313" key="3">
    <source>
        <dbReference type="EMBL" id="ADG89636.1"/>
    </source>
</evidence>
<dbReference type="InterPro" id="IPR039424">
    <property type="entry name" value="SBP_5"/>
</dbReference>
<dbReference type="KEGG" id="tbi:Tbis_2938"/>
<dbReference type="SUPFAM" id="SSF53850">
    <property type="entry name" value="Periplasmic binding protein-like II"/>
    <property type="match status" value="1"/>
</dbReference>
<dbReference type="Pfam" id="PF00496">
    <property type="entry name" value="SBP_bac_5"/>
    <property type="match status" value="1"/>
</dbReference>
<name>D6Y6Z5_THEBD</name>
<evidence type="ECO:0000256" key="1">
    <source>
        <dbReference type="ARBA" id="ARBA00022729"/>
    </source>
</evidence>
<reference evidence="3 4" key="1">
    <citation type="submission" date="2010-01" db="EMBL/GenBank/DDBJ databases">
        <title>The complete genome of Thermobispora bispora DSM 43833.</title>
        <authorList>
            <consortium name="US DOE Joint Genome Institute (JGI-PGF)"/>
            <person name="Lucas S."/>
            <person name="Copeland A."/>
            <person name="Lapidus A."/>
            <person name="Glavina del Rio T."/>
            <person name="Dalin E."/>
            <person name="Tice H."/>
            <person name="Bruce D."/>
            <person name="Goodwin L."/>
            <person name="Pitluck S."/>
            <person name="Kyrpides N."/>
            <person name="Mavromatis K."/>
            <person name="Ivanova N."/>
            <person name="Mikhailova N."/>
            <person name="Chertkov O."/>
            <person name="Brettin T."/>
            <person name="Detter J.C."/>
            <person name="Han C."/>
            <person name="Larimer F."/>
            <person name="Land M."/>
            <person name="Hauser L."/>
            <person name="Markowitz V."/>
            <person name="Cheng J.-F."/>
            <person name="Hugenholtz P."/>
            <person name="Woyke T."/>
            <person name="Wu D."/>
            <person name="Jando M."/>
            <person name="Schneider S."/>
            <person name="Klenk H.-P."/>
            <person name="Eisen J.A."/>
        </authorList>
    </citation>
    <scope>NUCLEOTIDE SEQUENCE [LARGE SCALE GENOMIC DNA]</scope>
    <source>
        <strain evidence="4">ATCC 19993 / DSM 43833 / CBS 139.67 / JCM 10125 / KCTC 9307 / NBRC 14880 / R51</strain>
    </source>
</reference>
<dbReference type="OrthoDB" id="9796817at2"/>
<dbReference type="PROSITE" id="PS51257">
    <property type="entry name" value="PROKAR_LIPOPROTEIN"/>
    <property type="match status" value="1"/>
</dbReference>
<dbReference type="RefSeq" id="WP_013133169.1">
    <property type="nucleotide sequence ID" value="NC_014165.1"/>
</dbReference>
<dbReference type="GO" id="GO:0015833">
    <property type="term" value="P:peptide transport"/>
    <property type="evidence" value="ECO:0007669"/>
    <property type="project" value="TreeGrafter"/>
</dbReference>
<dbReference type="CDD" id="cd08512">
    <property type="entry name" value="PBP2_NikA_DppA_OppA_like_7"/>
    <property type="match status" value="1"/>
</dbReference>
<organism evidence="3 4">
    <name type="scientific">Thermobispora bispora (strain ATCC 19993 / DSM 43833 / CBS 139.67 / JCM 10125 / KCTC 9307 / NBRC 14880 / R51)</name>
    <dbReference type="NCBI Taxonomy" id="469371"/>
    <lineage>
        <taxon>Bacteria</taxon>
        <taxon>Bacillati</taxon>
        <taxon>Actinomycetota</taxon>
        <taxon>Actinomycetes</taxon>
        <taxon>Streptosporangiales</taxon>
        <taxon>Streptosporangiaceae</taxon>
        <taxon>Thermobispora</taxon>
    </lineage>
</organism>
<dbReference type="Gene3D" id="3.10.105.10">
    <property type="entry name" value="Dipeptide-binding Protein, Domain 3"/>
    <property type="match status" value="1"/>
</dbReference>
<keyword evidence="4" id="KW-1185">Reference proteome</keyword>
<dbReference type="PANTHER" id="PTHR30290:SF38">
    <property type="entry name" value="D,D-DIPEPTIDE-BINDING PERIPLASMIC PROTEIN DDPA-RELATED"/>
    <property type="match status" value="1"/>
</dbReference>
<dbReference type="InterPro" id="IPR030678">
    <property type="entry name" value="Peptide/Ni-bd"/>
</dbReference>
<dbReference type="PANTHER" id="PTHR30290">
    <property type="entry name" value="PERIPLASMIC BINDING COMPONENT OF ABC TRANSPORTER"/>
    <property type="match status" value="1"/>
</dbReference>
<keyword evidence="1" id="KW-0732">Signal</keyword>